<name>A0A919CDZ3_9ACTN</name>
<dbReference type="Gene3D" id="3.10.450.50">
    <property type="match status" value="1"/>
</dbReference>
<evidence type="ECO:0000313" key="2">
    <source>
        <dbReference type="EMBL" id="GHD12647.1"/>
    </source>
</evidence>
<feature type="compositionally biased region" description="Basic and acidic residues" evidence="1">
    <location>
        <begin position="16"/>
        <end position="31"/>
    </location>
</feature>
<protein>
    <recommendedName>
        <fullName evidence="4">Ester cyclase</fullName>
    </recommendedName>
</protein>
<dbReference type="Pfam" id="PF07366">
    <property type="entry name" value="SnoaL"/>
    <property type="match status" value="1"/>
</dbReference>
<gene>
    <name evidence="2" type="ORF">GCM10010334_69970</name>
</gene>
<organism evidence="2 3">
    <name type="scientific">Streptomyces finlayi</name>
    <dbReference type="NCBI Taxonomy" id="67296"/>
    <lineage>
        <taxon>Bacteria</taxon>
        <taxon>Bacillati</taxon>
        <taxon>Actinomycetota</taxon>
        <taxon>Actinomycetes</taxon>
        <taxon>Kitasatosporales</taxon>
        <taxon>Streptomycetaceae</taxon>
        <taxon>Streptomyces</taxon>
    </lineage>
</organism>
<proteinExistence type="predicted"/>
<reference evidence="2" key="1">
    <citation type="journal article" date="2014" name="Int. J. Syst. Evol. Microbiol.">
        <title>Complete genome sequence of Corynebacterium casei LMG S-19264T (=DSM 44701T), isolated from a smear-ripened cheese.</title>
        <authorList>
            <consortium name="US DOE Joint Genome Institute (JGI-PGF)"/>
            <person name="Walter F."/>
            <person name="Albersmeier A."/>
            <person name="Kalinowski J."/>
            <person name="Ruckert C."/>
        </authorList>
    </citation>
    <scope>NUCLEOTIDE SEQUENCE</scope>
    <source>
        <strain evidence="2">JCM 4637</strain>
    </source>
</reference>
<reference evidence="2" key="2">
    <citation type="submission" date="2020-09" db="EMBL/GenBank/DDBJ databases">
        <authorList>
            <person name="Sun Q."/>
            <person name="Ohkuma M."/>
        </authorList>
    </citation>
    <scope>NUCLEOTIDE SEQUENCE</scope>
    <source>
        <strain evidence="2">JCM 4637</strain>
    </source>
</reference>
<dbReference type="PANTHER" id="PTHR38436:SF1">
    <property type="entry name" value="ESTER CYCLASE"/>
    <property type="match status" value="1"/>
</dbReference>
<feature type="region of interest" description="Disordered" evidence="1">
    <location>
        <begin position="1"/>
        <end position="31"/>
    </location>
</feature>
<dbReference type="InterPro" id="IPR009959">
    <property type="entry name" value="Cyclase_SnoaL-like"/>
</dbReference>
<evidence type="ECO:0008006" key="4">
    <source>
        <dbReference type="Google" id="ProtNLM"/>
    </source>
</evidence>
<accession>A0A919CDZ3</accession>
<dbReference type="Proteomes" id="UP000638353">
    <property type="component" value="Unassembled WGS sequence"/>
</dbReference>
<evidence type="ECO:0000256" key="1">
    <source>
        <dbReference type="SAM" id="MobiDB-lite"/>
    </source>
</evidence>
<comment type="caution">
    <text evidence="2">The sequence shown here is derived from an EMBL/GenBank/DDBJ whole genome shotgun (WGS) entry which is preliminary data.</text>
</comment>
<dbReference type="InterPro" id="IPR032710">
    <property type="entry name" value="NTF2-like_dom_sf"/>
</dbReference>
<dbReference type="RefSeq" id="WP_229898432.1">
    <property type="nucleotide sequence ID" value="NZ_BMVC01000018.1"/>
</dbReference>
<evidence type="ECO:0000313" key="3">
    <source>
        <dbReference type="Proteomes" id="UP000638353"/>
    </source>
</evidence>
<dbReference type="GO" id="GO:0030638">
    <property type="term" value="P:polyketide metabolic process"/>
    <property type="evidence" value="ECO:0007669"/>
    <property type="project" value="InterPro"/>
</dbReference>
<dbReference type="AlphaFoldDB" id="A0A919CDZ3"/>
<sequence length="167" mass="18528">MTATVNERPAGSGAQEHNDSGVREHNNSGVQERNKEIALACAAAWNRWELDGIFTHWSPDIRHFSEDRPVDTEQMAAAMRGGLAAFPDLHLDVRSIVAEGDRVILRITVTATHLGEFLGKAPTGKKVSWFMLEELQFNDAGQIIEHHDVFNYLPMLKELGLVAADVL</sequence>
<dbReference type="EMBL" id="BMVC01000018">
    <property type="protein sequence ID" value="GHD12647.1"/>
    <property type="molecule type" value="Genomic_DNA"/>
</dbReference>
<dbReference type="SUPFAM" id="SSF54427">
    <property type="entry name" value="NTF2-like"/>
    <property type="match status" value="1"/>
</dbReference>
<dbReference type="PANTHER" id="PTHR38436">
    <property type="entry name" value="POLYKETIDE CYCLASE SNOAL-LIKE DOMAIN"/>
    <property type="match status" value="1"/>
</dbReference>